<name>A0AA38WHD7_9ASTR</name>
<dbReference type="AlphaFoldDB" id="A0AA38WHD7"/>
<organism evidence="1 2">
    <name type="scientific">Centaurea solstitialis</name>
    <name type="common">yellow star-thistle</name>
    <dbReference type="NCBI Taxonomy" id="347529"/>
    <lineage>
        <taxon>Eukaryota</taxon>
        <taxon>Viridiplantae</taxon>
        <taxon>Streptophyta</taxon>
        <taxon>Embryophyta</taxon>
        <taxon>Tracheophyta</taxon>
        <taxon>Spermatophyta</taxon>
        <taxon>Magnoliopsida</taxon>
        <taxon>eudicotyledons</taxon>
        <taxon>Gunneridae</taxon>
        <taxon>Pentapetalae</taxon>
        <taxon>asterids</taxon>
        <taxon>campanulids</taxon>
        <taxon>Asterales</taxon>
        <taxon>Asteraceae</taxon>
        <taxon>Carduoideae</taxon>
        <taxon>Cardueae</taxon>
        <taxon>Centaureinae</taxon>
        <taxon>Centaurea</taxon>
    </lineage>
</organism>
<evidence type="ECO:0000313" key="2">
    <source>
        <dbReference type="Proteomes" id="UP001172457"/>
    </source>
</evidence>
<accession>A0AA38WHD7</accession>
<dbReference type="Proteomes" id="UP001172457">
    <property type="component" value="Chromosome 5"/>
</dbReference>
<evidence type="ECO:0000313" key="1">
    <source>
        <dbReference type="EMBL" id="KAJ9550024.1"/>
    </source>
</evidence>
<dbReference type="EMBL" id="JARYMX010000005">
    <property type="protein sequence ID" value="KAJ9550024.1"/>
    <property type="molecule type" value="Genomic_DNA"/>
</dbReference>
<comment type="caution">
    <text evidence="1">The sequence shown here is derived from an EMBL/GenBank/DDBJ whole genome shotgun (WGS) entry which is preliminary data.</text>
</comment>
<proteinExistence type="predicted"/>
<keyword evidence="2" id="KW-1185">Reference proteome</keyword>
<sequence>MDKPMIFARSVLLSMEAKEGIMLAIIMHMKAMLPSLVAWSTNPGIGLLKSTGNFMATDMTRIREAISAIQLSTDEKKGKRAGQNAGRESHVIRAVVNHVIGKPLENRRKTVEKSSVSRRKAVGK</sequence>
<protein>
    <submittedName>
        <fullName evidence="1">Uncharacterized protein</fullName>
    </submittedName>
</protein>
<gene>
    <name evidence="1" type="ORF">OSB04_022567</name>
</gene>
<reference evidence="1" key="1">
    <citation type="submission" date="2023-03" db="EMBL/GenBank/DDBJ databases">
        <title>Chromosome-scale reference genome and RAD-based genetic map of yellow starthistle (Centaurea solstitialis) reveal putative structural variation and QTLs associated with invader traits.</title>
        <authorList>
            <person name="Reatini B."/>
            <person name="Cang F.A."/>
            <person name="Jiang Q."/>
            <person name="Mckibben M.T.W."/>
            <person name="Barker M.S."/>
            <person name="Rieseberg L.H."/>
            <person name="Dlugosch K.M."/>
        </authorList>
    </citation>
    <scope>NUCLEOTIDE SEQUENCE</scope>
    <source>
        <strain evidence="1">CAN-66</strain>
        <tissue evidence="1">Leaf</tissue>
    </source>
</reference>